<evidence type="ECO:0000313" key="1">
    <source>
        <dbReference type="EMBL" id="BBF85125.1"/>
    </source>
</evidence>
<evidence type="ECO:0008006" key="3">
    <source>
        <dbReference type="Google" id="ProtNLM"/>
    </source>
</evidence>
<organism evidence="1 2">
    <name type="scientific">Aquitalea magnusonii</name>
    <dbReference type="NCBI Taxonomy" id="332411"/>
    <lineage>
        <taxon>Bacteria</taxon>
        <taxon>Pseudomonadati</taxon>
        <taxon>Pseudomonadota</taxon>
        <taxon>Betaproteobacteria</taxon>
        <taxon>Neisseriales</taxon>
        <taxon>Chromobacteriaceae</taxon>
        <taxon>Aquitalea</taxon>
    </lineage>
</organism>
<dbReference type="EMBL" id="AP018823">
    <property type="protein sequence ID" value="BBF85125.1"/>
    <property type="molecule type" value="Genomic_DNA"/>
</dbReference>
<reference evidence="2" key="3">
    <citation type="journal article" date="2017" name="Plant Physiol. Biochem.">
        <title>Differential oxidative and antioxidative response of duckweed Lemna minor toward plant growth promoting/inhibiting bacteria.</title>
        <authorList>
            <person name="Ishizawa H."/>
            <person name="Kuroda M."/>
            <person name="Morikawa M."/>
            <person name="Ike M."/>
        </authorList>
    </citation>
    <scope>NUCLEOTIDE SEQUENCE [LARGE SCALE GENOMIC DNA]</scope>
    <source>
        <strain evidence="2">H3</strain>
    </source>
</reference>
<reference evidence="1 2" key="2">
    <citation type="journal article" date="2017" name="Genome Announc.">
        <title>Draft genome sequence of Aquitalea magnusonii strain H3, a plant growth-promoting bacterium of duckweed Lemna minor.</title>
        <authorList>
            <person name="Ishizawa H."/>
            <person name="Kuroda M."/>
            <person name="Ike M."/>
        </authorList>
    </citation>
    <scope>NUCLEOTIDE SEQUENCE [LARGE SCALE GENOMIC DNA]</scope>
    <source>
        <strain evidence="1 2">H3</strain>
    </source>
</reference>
<name>A0A3G9GCE7_9NEIS</name>
<dbReference type="AlphaFoldDB" id="A0A3G9GCE7"/>
<evidence type="ECO:0000313" key="2">
    <source>
        <dbReference type="Proteomes" id="UP000198290"/>
    </source>
</evidence>
<protein>
    <recommendedName>
        <fullName evidence="3">Ferredoxin</fullName>
    </recommendedName>
</protein>
<dbReference type="Proteomes" id="UP000198290">
    <property type="component" value="Chromosome"/>
</dbReference>
<reference evidence="2" key="1">
    <citation type="journal article" date="2017" name="Biotechnol. Biofuels">
        <title>Evaluation of environmental bacterial communities as a factor affecting the growth of duckweed Lemna minor.</title>
        <authorList>
            <person name="Ishizawa H."/>
            <person name="Kuroda M."/>
            <person name="Morikawa M."/>
            <person name="Ike M."/>
        </authorList>
    </citation>
    <scope>NUCLEOTIDE SEQUENCE [LARGE SCALE GENOMIC DNA]</scope>
    <source>
        <strain evidence="2">H3</strain>
    </source>
</reference>
<accession>A0A3G9GCE7</accession>
<proteinExistence type="predicted"/>
<sequence>MAQGKVVMHNNLVLLQQEVDDGWVLACQAEADAPWLDICFDHGAKPVSPSCAH</sequence>
<gene>
    <name evidence="1" type="ORF">DLM_1506</name>
</gene>
<keyword evidence="2" id="KW-1185">Reference proteome</keyword>
<dbReference type="KEGG" id="amah:DLM_1506"/>